<keyword evidence="1" id="KW-0175">Coiled coil</keyword>
<dbReference type="AlphaFoldDB" id="A0A7R9FEL3"/>
<accession>A0A7R9FEL3</accession>
<proteinExistence type="predicted"/>
<organism evidence="2">
    <name type="scientific">Timema bartmani</name>
    <dbReference type="NCBI Taxonomy" id="61472"/>
    <lineage>
        <taxon>Eukaryota</taxon>
        <taxon>Metazoa</taxon>
        <taxon>Ecdysozoa</taxon>
        <taxon>Arthropoda</taxon>
        <taxon>Hexapoda</taxon>
        <taxon>Insecta</taxon>
        <taxon>Pterygota</taxon>
        <taxon>Neoptera</taxon>
        <taxon>Polyneoptera</taxon>
        <taxon>Phasmatodea</taxon>
        <taxon>Timematodea</taxon>
        <taxon>Timematoidea</taxon>
        <taxon>Timematidae</taxon>
        <taxon>Timema</taxon>
    </lineage>
</organism>
<protein>
    <submittedName>
        <fullName evidence="2">Uncharacterized protein</fullName>
    </submittedName>
</protein>
<name>A0A7R9FEL3_9NEOP</name>
<sequence>MEADRDLVLLKQENSLVKQELISTNLSLENEQRKNVILENRLVEKDNLVACLQRQMNEQEKLLRSQELEVSGVLTPK</sequence>
<dbReference type="EMBL" id="OD605811">
    <property type="protein sequence ID" value="CAD7451683.1"/>
    <property type="molecule type" value="Genomic_DNA"/>
</dbReference>
<evidence type="ECO:0000313" key="2">
    <source>
        <dbReference type="EMBL" id="CAD7451683.1"/>
    </source>
</evidence>
<feature type="coiled-coil region" evidence="1">
    <location>
        <begin position="28"/>
        <end position="69"/>
    </location>
</feature>
<evidence type="ECO:0000256" key="1">
    <source>
        <dbReference type="SAM" id="Coils"/>
    </source>
</evidence>
<gene>
    <name evidence="2" type="ORF">TBIB3V08_LOCUS13951</name>
</gene>
<reference evidence="2" key="1">
    <citation type="submission" date="2020-11" db="EMBL/GenBank/DDBJ databases">
        <authorList>
            <person name="Tran Van P."/>
        </authorList>
    </citation>
    <scope>NUCLEOTIDE SEQUENCE</scope>
</reference>